<keyword evidence="2" id="KW-0812">Transmembrane</keyword>
<dbReference type="OrthoDB" id="181905at2"/>
<feature type="transmembrane region" description="Helical" evidence="2">
    <location>
        <begin position="228"/>
        <end position="252"/>
    </location>
</feature>
<dbReference type="GO" id="GO:0005886">
    <property type="term" value="C:plasma membrane"/>
    <property type="evidence" value="ECO:0007669"/>
    <property type="project" value="TreeGrafter"/>
</dbReference>
<feature type="transmembrane region" description="Helical" evidence="2">
    <location>
        <begin position="264"/>
        <end position="283"/>
    </location>
</feature>
<dbReference type="EMBL" id="PIPK01000002">
    <property type="protein sequence ID" value="RUO27820.1"/>
    <property type="molecule type" value="Genomic_DNA"/>
</dbReference>
<accession>A0A327WZG9</accession>
<reference evidence="3 5" key="2">
    <citation type="submission" date="2018-06" db="EMBL/GenBank/DDBJ databases">
        <title>Genomic Encyclopedia of Type Strains, Phase III (KMG-III): the genomes of soil and plant-associated and newly described type strains.</title>
        <authorList>
            <person name="Whitman W."/>
        </authorList>
    </citation>
    <scope>NUCLEOTIDE SEQUENCE [LARGE SCALE GENOMIC DNA]</scope>
    <source>
        <strain evidence="3 5">CGMCC 1.15366</strain>
    </source>
</reference>
<evidence type="ECO:0000313" key="5">
    <source>
        <dbReference type="Proteomes" id="UP000249203"/>
    </source>
</evidence>
<dbReference type="Pfam" id="PF13347">
    <property type="entry name" value="MFS_2"/>
    <property type="match status" value="1"/>
</dbReference>
<dbReference type="InterPro" id="IPR036259">
    <property type="entry name" value="MFS_trans_sf"/>
</dbReference>
<dbReference type="SUPFAM" id="SSF103473">
    <property type="entry name" value="MFS general substrate transporter"/>
    <property type="match status" value="1"/>
</dbReference>
<dbReference type="EMBL" id="QLMD01000003">
    <property type="protein sequence ID" value="RAJ99015.1"/>
    <property type="molecule type" value="Genomic_DNA"/>
</dbReference>
<dbReference type="AlphaFoldDB" id="A0A327WZG9"/>
<comment type="similarity">
    <text evidence="1">Belongs to the sodium:galactoside symporter (TC 2.A.2) family.</text>
</comment>
<dbReference type="RefSeq" id="WP_111568641.1">
    <property type="nucleotide sequence ID" value="NZ_PIPK01000002.1"/>
</dbReference>
<dbReference type="CDD" id="cd17332">
    <property type="entry name" value="MFS_MelB_like"/>
    <property type="match status" value="1"/>
</dbReference>
<gene>
    <name evidence="3" type="ORF">B0I24_1036</name>
    <name evidence="4" type="ORF">CWE07_04215</name>
</gene>
<dbReference type="PANTHER" id="PTHR11328:SF24">
    <property type="entry name" value="MAJOR FACILITATOR SUPERFAMILY (MFS) PROFILE DOMAIN-CONTAINING PROTEIN"/>
    <property type="match status" value="1"/>
</dbReference>
<feature type="transmembrane region" description="Helical" evidence="2">
    <location>
        <begin position="106"/>
        <end position="133"/>
    </location>
</feature>
<keyword evidence="2" id="KW-0472">Membrane</keyword>
<keyword evidence="6" id="KW-1185">Reference proteome</keyword>
<comment type="caution">
    <text evidence="3">The sequence shown here is derived from an EMBL/GenBank/DDBJ whole genome shotgun (WGS) entry which is preliminary data.</text>
</comment>
<evidence type="ECO:0000313" key="6">
    <source>
        <dbReference type="Proteomes" id="UP000287865"/>
    </source>
</evidence>
<feature type="transmembrane region" description="Helical" evidence="2">
    <location>
        <begin position="315"/>
        <end position="336"/>
    </location>
</feature>
<dbReference type="Gene3D" id="1.20.1250.20">
    <property type="entry name" value="MFS general substrate transporter like domains"/>
    <property type="match status" value="2"/>
</dbReference>
<feature type="transmembrane region" description="Helical" evidence="2">
    <location>
        <begin position="290"/>
        <end position="309"/>
    </location>
</feature>
<keyword evidence="2" id="KW-1133">Transmembrane helix</keyword>
<evidence type="ECO:0000256" key="2">
    <source>
        <dbReference type="SAM" id="Phobius"/>
    </source>
</evidence>
<proteinExistence type="inferred from homology"/>
<evidence type="ECO:0000256" key="1">
    <source>
        <dbReference type="ARBA" id="ARBA00009617"/>
    </source>
</evidence>
<evidence type="ECO:0000313" key="4">
    <source>
        <dbReference type="EMBL" id="RUO27820.1"/>
    </source>
</evidence>
<feature type="transmembrane region" description="Helical" evidence="2">
    <location>
        <begin position="357"/>
        <end position="380"/>
    </location>
</feature>
<feature type="transmembrane region" description="Helical" evidence="2">
    <location>
        <begin position="178"/>
        <end position="198"/>
    </location>
</feature>
<dbReference type="Proteomes" id="UP000249203">
    <property type="component" value="Unassembled WGS sequence"/>
</dbReference>
<dbReference type="GO" id="GO:0008643">
    <property type="term" value="P:carbohydrate transport"/>
    <property type="evidence" value="ECO:0007669"/>
    <property type="project" value="InterPro"/>
</dbReference>
<dbReference type="InterPro" id="IPR001927">
    <property type="entry name" value="Na/Gal_symport"/>
</dbReference>
<dbReference type="Proteomes" id="UP000287865">
    <property type="component" value="Unassembled WGS sequence"/>
</dbReference>
<feature type="transmembrane region" description="Helical" evidence="2">
    <location>
        <begin position="145"/>
        <end position="166"/>
    </location>
</feature>
<dbReference type="GO" id="GO:0006814">
    <property type="term" value="P:sodium ion transport"/>
    <property type="evidence" value="ECO:0007669"/>
    <property type="project" value="InterPro"/>
</dbReference>
<protein>
    <submittedName>
        <fullName evidence="3">GPH family glycoside/pentoside/hexuronide:cation symporter</fullName>
    </submittedName>
    <submittedName>
        <fullName evidence="4">MFS transporter</fullName>
    </submittedName>
</protein>
<feature type="transmembrane region" description="Helical" evidence="2">
    <location>
        <begin position="12"/>
        <end position="32"/>
    </location>
</feature>
<feature type="transmembrane region" description="Helical" evidence="2">
    <location>
        <begin position="78"/>
        <end position="94"/>
    </location>
</feature>
<feature type="transmembrane region" description="Helical" evidence="2">
    <location>
        <begin position="400"/>
        <end position="419"/>
    </location>
</feature>
<dbReference type="PANTHER" id="PTHR11328">
    <property type="entry name" value="MAJOR FACILITATOR SUPERFAMILY DOMAIN-CONTAINING PROTEIN"/>
    <property type="match status" value="1"/>
</dbReference>
<dbReference type="NCBIfam" id="TIGR00792">
    <property type="entry name" value="gph"/>
    <property type="match status" value="1"/>
</dbReference>
<organism evidence="3 5">
    <name type="scientific">Aliidiomarina maris</name>
    <dbReference type="NCBI Taxonomy" id="531312"/>
    <lineage>
        <taxon>Bacteria</taxon>
        <taxon>Pseudomonadati</taxon>
        <taxon>Pseudomonadota</taxon>
        <taxon>Gammaproteobacteria</taxon>
        <taxon>Alteromonadales</taxon>
        <taxon>Idiomarinaceae</taxon>
        <taxon>Aliidiomarina</taxon>
    </lineage>
</organism>
<name>A0A327WZG9_9GAMM</name>
<sequence>MISRREKIAYGLGDTASNLIFQTVMLFLAFYYTNIFGISAAAVGTMFLLVRLLDAITDPLMGLLADKTRTRFGQFRPYLIWLVIPFAVCSVLAFTTPDLSERGKVIYAYVTYTLLMLAYTAINIPYSALGAALTSNPRERVSIQGYRFVFGMLGGLIVTLTTLPLVRILGDGNPQLGYQLTIAAMSVLGVILFLLCFAGTKERVPPPEQGVAIHQGLKILWANQAMRTLAKVAVVLVAGMTIKNMLTIYYVTYYLERADLVTQFISIGMIGNILGCACATWATRKLDKVVAYRALQLIAAALSAVAFFIAPEQWLLATVVYFGWCFFLQMATPMLWAKIADVVDYGQQQSGIRTTGLVYSSVVFFIKIGIAIGGAIAGWWLAWFNYVPDVNQTEHTQFGILVAFTLLPALCSVMVAWLMRRYTLTQDKVETISTELAERGS</sequence>
<dbReference type="GO" id="GO:0015293">
    <property type="term" value="F:symporter activity"/>
    <property type="evidence" value="ECO:0007669"/>
    <property type="project" value="InterPro"/>
</dbReference>
<dbReference type="InterPro" id="IPR039672">
    <property type="entry name" value="MFS_2"/>
</dbReference>
<reference evidence="4 6" key="1">
    <citation type="journal article" date="2018" name="Front. Microbiol.">
        <title>Genome-Based Analysis Reveals the Taxonomy and Diversity of the Family Idiomarinaceae.</title>
        <authorList>
            <person name="Liu Y."/>
            <person name="Lai Q."/>
            <person name="Shao Z."/>
        </authorList>
    </citation>
    <scope>NUCLEOTIDE SEQUENCE [LARGE SCALE GENOMIC DNA]</scope>
    <source>
        <strain evidence="4 6">CF12-14</strain>
    </source>
</reference>
<evidence type="ECO:0000313" key="3">
    <source>
        <dbReference type="EMBL" id="RAJ99015.1"/>
    </source>
</evidence>